<dbReference type="AlphaFoldDB" id="A0A2M9G3F8"/>
<dbReference type="GO" id="GO:0006635">
    <property type="term" value="P:fatty acid beta-oxidation"/>
    <property type="evidence" value="ECO:0007669"/>
    <property type="project" value="TreeGrafter"/>
</dbReference>
<dbReference type="Proteomes" id="UP000229498">
    <property type="component" value="Unassembled WGS sequence"/>
</dbReference>
<dbReference type="Gene3D" id="3.90.226.10">
    <property type="entry name" value="2-enoyl-CoA Hydratase, Chain A, domain 1"/>
    <property type="match status" value="1"/>
</dbReference>
<sequence length="269" mass="28255">MTDLPITEGNVLLSVEDHIAHVRLNRPESANGMSVELLRDFYETVMMVHGADDVRAVVITGAGKNFCAGGDIKAFHSKGKHGLPAYNRRATAYLQDAMQALMRLDAPVIAAVQGYATGGGGFGMVCAVDLVVAAESAKFLAGATRVGMAPDGGTTATLPAIVGQRRAMEILLLNPTMSAAEAKGLGIVNRVVPDGTEFDAAMEIARTLAAGAPLGQAAVKRELRNHGKLPVEAVFTEEARIVAELSGTDDAMEGLASMIERRPARFTGR</sequence>
<keyword evidence="4" id="KW-1185">Reference proteome</keyword>
<dbReference type="OrthoDB" id="9781757at2"/>
<dbReference type="PANTHER" id="PTHR11941:SF54">
    <property type="entry name" value="ENOYL-COA HYDRATASE, MITOCHONDRIAL"/>
    <property type="match status" value="1"/>
</dbReference>
<dbReference type="EMBL" id="PHIG01000029">
    <property type="protein sequence ID" value="PJK30230.1"/>
    <property type="molecule type" value="Genomic_DNA"/>
</dbReference>
<dbReference type="CDD" id="cd06558">
    <property type="entry name" value="crotonase-like"/>
    <property type="match status" value="1"/>
</dbReference>
<keyword evidence="2" id="KW-0456">Lyase</keyword>
<dbReference type="Pfam" id="PF00378">
    <property type="entry name" value="ECH_1"/>
    <property type="match status" value="1"/>
</dbReference>
<dbReference type="InterPro" id="IPR014748">
    <property type="entry name" value="Enoyl-CoA_hydra_C"/>
</dbReference>
<name>A0A2M9G3F8_9PROT</name>
<accession>A0A2M9G3F8</accession>
<comment type="caution">
    <text evidence="3">The sequence shown here is derived from an EMBL/GenBank/DDBJ whole genome shotgun (WGS) entry which is preliminary data.</text>
</comment>
<evidence type="ECO:0000256" key="2">
    <source>
        <dbReference type="ARBA" id="ARBA00023239"/>
    </source>
</evidence>
<evidence type="ECO:0000256" key="1">
    <source>
        <dbReference type="ARBA" id="ARBA00005254"/>
    </source>
</evidence>
<evidence type="ECO:0000313" key="4">
    <source>
        <dbReference type="Proteomes" id="UP000229498"/>
    </source>
</evidence>
<reference evidence="3 4" key="1">
    <citation type="submission" date="2017-11" db="EMBL/GenBank/DDBJ databases">
        <title>Draft genome sequence of Rhizobiales bacterium SY3-13.</title>
        <authorList>
            <person name="Sun C."/>
        </authorList>
    </citation>
    <scope>NUCLEOTIDE SEQUENCE [LARGE SCALE GENOMIC DNA]</scope>
    <source>
        <strain evidence="3 4">SY3-13</strain>
    </source>
</reference>
<organism evidence="3 4">
    <name type="scientific">Minwuia thermotolerans</name>
    <dbReference type="NCBI Taxonomy" id="2056226"/>
    <lineage>
        <taxon>Bacteria</taxon>
        <taxon>Pseudomonadati</taxon>
        <taxon>Pseudomonadota</taxon>
        <taxon>Alphaproteobacteria</taxon>
        <taxon>Minwuiales</taxon>
        <taxon>Minwuiaceae</taxon>
        <taxon>Minwuia</taxon>
    </lineage>
</organism>
<dbReference type="PANTHER" id="PTHR11941">
    <property type="entry name" value="ENOYL-COA HYDRATASE-RELATED"/>
    <property type="match status" value="1"/>
</dbReference>
<dbReference type="InterPro" id="IPR001753">
    <property type="entry name" value="Enoyl-CoA_hydra/iso"/>
</dbReference>
<dbReference type="GO" id="GO:0016829">
    <property type="term" value="F:lyase activity"/>
    <property type="evidence" value="ECO:0007669"/>
    <property type="project" value="UniProtKB-KW"/>
</dbReference>
<dbReference type="RefSeq" id="WP_109795428.1">
    <property type="nucleotide sequence ID" value="NZ_PHIG01000029.1"/>
</dbReference>
<dbReference type="Gene3D" id="1.10.12.10">
    <property type="entry name" value="Lyase 2-enoyl-coa Hydratase, Chain A, domain 2"/>
    <property type="match status" value="1"/>
</dbReference>
<evidence type="ECO:0000313" key="3">
    <source>
        <dbReference type="EMBL" id="PJK30230.1"/>
    </source>
</evidence>
<dbReference type="SUPFAM" id="SSF52096">
    <property type="entry name" value="ClpP/crotonase"/>
    <property type="match status" value="1"/>
</dbReference>
<proteinExistence type="inferred from homology"/>
<gene>
    <name evidence="3" type="ORF">CVT23_07475</name>
</gene>
<comment type="similarity">
    <text evidence="1">Belongs to the enoyl-CoA hydratase/isomerase family.</text>
</comment>
<protein>
    <submittedName>
        <fullName evidence="3">Enoyl-CoA hydratase</fullName>
    </submittedName>
</protein>
<dbReference type="InterPro" id="IPR029045">
    <property type="entry name" value="ClpP/crotonase-like_dom_sf"/>
</dbReference>